<protein>
    <recommendedName>
        <fullName evidence="3">histidine kinase</fullName>
        <ecNumber evidence="3">2.7.13.3</ecNumber>
    </recommendedName>
</protein>
<dbReference type="RefSeq" id="WP_168133591.1">
    <property type="nucleotide sequence ID" value="NZ_JAAVJH010000003.1"/>
</dbReference>
<evidence type="ECO:0000256" key="5">
    <source>
        <dbReference type="ARBA" id="ARBA00022679"/>
    </source>
</evidence>
<feature type="transmembrane region" description="Helical" evidence="13">
    <location>
        <begin position="29"/>
        <end position="48"/>
    </location>
</feature>
<proteinExistence type="predicted"/>
<keyword evidence="4" id="KW-0597">Phosphoprotein</keyword>
<dbReference type="Pfam" id="PF07568">
    <property type="entry name" value="HisKA_2"/>
    <property type="match status" value="1"/>
</dbReference>
<dbReference type="Proteomes" id="UP000732399">
    <property type="component" value="Unassembled WGS sequence"/>
</dbReference>
<keyword evidence="5" id="KW-0808">Transferase</keyword>
<evidence type="ECO:0000256" key="13">
    <source>
        <dbReference type="SAM" id="Phobius"/>
    </source>
</evidence>
<feature type="domain" description="Histidine kinase" evidence="14">
    <location>
        <begin position="153"/>
        <end position="344"/>
    </location>
</feature>
<evidence type="ECO:0000256" key="3">
    <source>
        <dbReference type="ARBA" id="ARBA00012438"/>
    </source>
</evidence>
<sequence>MGGQTITGDAPQGKTWLARFPVLPASSPLAWAIAAALTVTALLVRIAAAPVLPPGYPFLTFFPAVIVTSVLFGARLGGVQAAACGLIAWYFFIPPVRSLALSSGSGVAMAFYGFVVVTDVVLIHWMQGAIHQLAREREVSRALAETRELLFRELQHRVSNNLQVAAALLSMQRTRVADAEARAALEETARRLALIGRISRQLYNASGEALPLLPFLRQLGSDVMEAAGRDDVALSVEGDGDVRLEPDAAIPTALVVAEAIANALEHGLPSGRPGSIAVDVGYDPSARELCVTVTDDGRGLPPGFDAQTATSLGLQIARMLAASCGGQFTVAHTDATRATLRLPC</sequence>
<evidence type="ECO:0000259" key="14">
    <source>
        <dbReference type="PROSITE" id="PS50109"/>
    </source>
</evidence>
<keyword evidence="11" id="KW-0902">Two-component regulatory system</keyword>
<feature type="transmembrane region" description="Helical" evidence="13">
    <location>
        <begin position="105"/>
        <end position="125"/>
    </location>
</feature>
<dbReference type="InterPro" id="IPR025201">
    <property type="entry name" value="KdpD_TM"/>
</dbReference>
<feature type="transmembrane region" description="Helical" evidence="13">
    <location>
        <begin position="60"/>
        <end position="93"/>
    </location>
</feature>
<evidence type="ECO:0000256" key="4">
    <source>
        <dbReference type="ARBA" id="ARBA00022553"/>
    </source>
</evidence>
<evidence type="ECO:0000256" key="2">
    <source>
        <dbReference type="ARBA" id="ARBA00004141"/>
    </source>
</evidence>
<comment type="catalytic activity">
    <reaction evidence="1">
        <text>ATP + protein L-histidine = ADP + protein N-phospho-L-histidine.</text>
        <dbReference type="EC" id="2.7.13.3"/>
    </reaction>
</comment>
<keyword evidence="7" id="KW-0547">Nucleotide-binding</keyword>
<dbReference type="PANTHER" id="PTHR41523:SF8">
    <property type="entry name" value="ETHYLENE RESPONSE SENSOR PROTEIN"/>
    <property type="match status" value="1"/>
</dbReference>
<dbReference type="SUPFAM" id="SSF55874">
    <property type="entry name" value="ATPase domain of HSP90 chaperone/DNA topoisomerase II/histidine kinase"/>
    <property type="match status" value="1"/>
</dbReference>
<dbReference type="InterPro" id="IPR005467">
    <property type="entry name" value="His_kinase_dom"/>
</dbReference>
<organism evidence="15 16">
    <name type="scientific">Sphingomonas corticis</name>
    <dbReference type="NCBI Taxonomy" id="2722791"/>
    <lineage>
        <taxon>Bacteria</taxon>
        <taxon>Pseudomonadati</taxon>
        <taxon>Pseudomonadota</taxon>
        <taxon>Alphaproteobacteria</taxon>
        <taxon>Sphingomonadales</taxon>
        <taxon>Sphingomonadaceae</taxon>
        <taxon>Sphingomonas</taxon>
    </lineage>
</organism>
<name>A0ABX1CLH5_9SPHN</name>
<dbReference type="PANTHER" id="PTHR41523">
    <property type="entry name" value="TWO-COMPONENT SYSTEM SENSOR PROTEIN"/>
    <property type="match status" value="1"/>
</dbReference>
<evidence type="ECO:0000256" key="11">
    <source>
        <dbReference type="ARBA" id="ARBA00023012"/>
    </source>
</evidence>
<dbReference type="PROSITE" id="PS50109">
    <property type="entry name" value="HIS_KIN"/>
    <property type="match status" value="1"/>
</dbReference>
<keyword evidence="9" id="KW-0067">ATP-binding</keyword>
<evidence type="ECO:0000256" key="1">
    <source>
        <dbReference type="ARBA" id="ARBA00000085"/>
    </source>
</evidence>
<dbReference type="Gene3D" id="1.20.120.620">
    <property type="entry name" value="Backbone structure of the membrane domain of e. Coli histidine kinase receptor kdpd"/>
    <property type="match status" value="1"/>
</dbReference>
<reference evidence="15 16" key="1">
    <citation type="submission" date="2020-03" db="EMBL/GenBank/DDBJ databases">
        <authorList>
            <person name="Wang L."/>
            <person name="He N."/>
            <person name="Li Y."/>
            <person name="Fang Y."/>
            <person name="Zhang F."/>
        </authorList>
    </citation>
    <scope>NUCLEOTIDE SEQUENCE [LARGE SCALE GENOMIC DNA]</scope>
    <source>
        <strain evidence="15 16">36D10-4-7</strain>
    </source>
</reference>
<keyword evidence="8" id="KW-0418">Kinase</keyword>
<dbReference type="InterPro" id="IPR011495">
    <property type="entry name" value="Sig_transdc_His_kin_sub2_dim/P"/>
</dbReference>
<evidence type="ECO:0000313" key="16">
    <source>
        <dbReference type="Proteomes" id="UP000732399"/>
    </source>
</evidence>
<evidence type="ECO:0000256" key="7">
    <source>
        <dbReference type="ARBA" id="ARBA00022741"/>
    </source>
</evidence>
<dbReference type="SMART" id="SM00387">
    <property type="entry name" value="HATPase_c"/>
    <property type="match status" value="1"/>
</dbReference>
<evidence type="ECO:0000313" key="15">
    <source>
        <dbReference type="EMBL" id="NJR78046.1"/>
    </source>
</evidence>
<dbReference type="InterPro" id="IPR038318">
    <property type="entry name" value="KdpD_sf"/>
</dbReference>
<gene>
    <name evidence="15" type="ORF">HBH26_05370</name>
</gene>
<keyword evidence="6 13" id="KW-0812">Transmembrane</keyword>
<keyword evidence="12 13" id="KW-0472">Membrane</keyword>
<dbReference type="InterPro" id="IPR003594">
    <property type="entry name" value="HATPase_dom"/>
</dbReference>
<evidence type="ECO:0000256" key="9">
    <source>
        <dbReference type="ARBA" id="ARBA00022840"/>
    </source>
</evidence>
<comment type="subcellular location">
    <subcellularLocation>
        <location evidence="2">Membrane</location>
        <topology evidence="2">Multi-pass membrane protein</topology>
    </subcellularLocation>
</comment>
<evidence type="ECO:0000256" key="12">
    <source>
        <dbReference type="ARBA" id="ARBA00023136"/>
    </source>
</evidence>
<dbReference type="InterPro" id="IPR036890">
    <property type="entry name" value="HATPase_C_sf"/>
</dbReference>
<keyword evidence="16" id="KW-1185">Reference proteome</keyword>
<dbReference type="EC" id="2.7.13.3" evidence="3"/>
<evidence type="ECO:0000256" key="6">
    <source>
        <dbReference type="ARBA" id="ARBA00022692"/>
    </source>
</evidence>
<comment type="caution">
    <text evidence="15">The sequence shown here is derived from an EMBL/GenBank/DDBJ whole genome shotgun (WGS) entry which is preliminary data.</text>
</comment>
<evidence type="ECO:0000256" key="8">
    <source>
        <dbReference type="ARBA" id="ARBA00022777"/>
    </source>
</evidence>
<dbReference type="Gene3D" id="3.30.565.10">
    <property type="entry name" value="Histidine kinase-like ATPase, C-terminal domain"/>
    <property type="match status" value="1"/>
</dbReference>
<accession>A0ABX1CLH5</accession>
<evidence type="ECO:0000256" key="10">
    <source>
        <dbReference type="ARBA" id="ARBA00022989"/>
    </source>
</evidence>
<keyword evidence="10 13" id="KW-1133">Transmembrane helix</keyword>
<dbReference type="EMBL" id="JAAVJH010000003">
    <property type="protein sequence ID" value="NJR78046.1"/>
    <property type="molecule type" value="Genomic_DNA"/>
</dbReference>
<dbReference type="Pfam" id="PF13493">
    <property type="entry name" value="DUF4118"/>
    <property type="match status" value="1"/>
</dbReference>
<dbReference type="Pfam" id="PF02518">
    <property type="entry name" value="HATPase_c"/>
    <property type="match status" value="1"/>
</dbReference>